<evidence type="ECO:0000256" key="1">
    <source>
        <dbReference type="SAM" id="MobiDB-lite"/>
    </source>
</evidence>
<comment type="caution">
    <text evidence="2">The sequence shown here is derived from an EMBL/GenBank/DDBJ whole genome shotgun (WGS) entry which is preliminary data.</text>
</comment>
<sequence length="462" mass="52514">MHAARYVIRLMAAALNNDGFQTGSSSKVLRKPADASWQQIYAIMSFHGVEALCLTGLSTVMTADMIADIPQEIMDRWRHAADLTLYRQLAFDAERNAFLEEFSAAGLSWITLKGIDIATYYPQPGLRSMGDQDLVIGFARNDSGDGDDTDDARRSETVIRRVMTNRGYTCDADWDRELSFTNARNGLHFEFHRKITSEGEQLEGLYSRAVVDHYADPWALAMPYGIGDQSATAAAKTTASRSEPVRHGRGYRLTPDEEYLYHVVHMWKHYNSAGFGLRFLADTLVMIRRYEREFNTSYIHTMLETLGISEFENTVRNLTLAVLGSTTGTWNIGTPESAMLREIAASGVYGTQSMRIEKRINRRLTETVSDKSSGTPAMPGATLPTQPPSGSRFGGSRFVLWYWWRRAFPDKAWVEQYHPRWSSLPARLTILPLIRLSGALRHRQALSEEIRRTLRRRRPRRR</sequence>
<evidence type="ECO:0008006" key="4">
    <source>
        <dbReference type="Google" id="ProtNLM"/>
    </source>
</evidence>
<evidence type="ECO:0000313" key="2">
    <source>
        <dbReference type="EMBL" id="OZG59405.1"/>
    </source>
</evidence>
<organism evidence="2 3">
    <name type="scientific">Bifidobacterium tissieri</name>
    <dbReference type="NCBI Taxonomy" id="1630162"/>
    <lineage>
        <taxon>Bacteria</taxon>
        <taxon>Bacillati</taxon>
        <taxon>Actinomycetota</taxon>
        <taxon>Actinomycetes</taxon>
        <taxon>Bifidobacteriales</taxon>
        <taxon>Bifidobacteriaceae</taxon>
        <taxon>Bifidobacterium</taxon>
    </lineage>
</organism>
<accession>A0A261FK63</accession>
<keyword evidence="3" id="KW-1185">Reference proteome</keyword>
<dbReference type="AlphaFoldDB" id="A0A261FK63"/>
<dbReference type="InterPro" id="IPR039498">
    <property type="entry name" value="NTP_transf_5"/>
</dbReference>
<name>A0A261FK63_9BIFI</name>
<evidence type="ECO:0000313" key="3">
    <source>
        <dbReference type="Proteomes" id="UP000216444"/>
    </source>
</evidence>
<dbReference type="Proteomes" id="UP000216444">
    <property type="component" value="Unassembled WGS sequence"/>
</dbReference>
<gene>
    <name evidence="2" type="ORF">BTIS_0136</name>
</gene>
<dbReference type="EMBL" id="MWWV01000001">
    <property type="protein sequence ID" value="OZG59405.1"/>
    <property type="molecule type" value="Genomic_DNA"/>
</dbReference>
<dbReference type="Pfam" id="PF14907">
    <property type="entry name" value="NTP_transf_5"/>
    <property type="match status" value="1"/>
</dbReference>
<feature type="region of interest" description="Disordered" evidence="1">
    <location>
        <begin position="365"/>
        <end position="389"/>
    </location>
</feature>
<reference evidence="2 3" key="1">
    <citation type="journal article" date="2017" name="BMC Genomics">
        <title>Comparative genomic and phylogenomic analyses of the Bifidobacteriaceae family.</title>
        <authorList>
            <person name="Lugli G.A."/>
            <person name="Milani C."/>
            <person name="Turroni F."/>
            <person name="Duranti S."/>
            <person name="Mancabelli L."/>
            <person name="Mangifesta M."/>
            <person name="Ferrario C."/>
            <person name="Modesto M."/>
            <person name="Mattarelli P."/>
            <person name="Jiri K."/>
            <person name="van Sinderen D."/>
            <person name="Ventura M."/>
        </authorList>
    </citation>
    <scope>NUCLEOTIDE SEQUENCE [LARGE SCALE GENOMIC DNA]</scope>
    <source>
        <strain evidence="2 3">DSM 100201</strain>
    </source>
</reference>
<protein>
    <recommendedName>
        <fullName evidence="4">Nucleotidyltransferase family protein</fullName>
    </recommendedName>
</protein>
<proteinExistence type="predicted"/>